<organism evidence="1 2">
    <name type="scientific">Labedaea rhizosphaerae</name>
    <dbReference type="NCBI Taxonomy" id="598644"/>
    <lineage>
        <taxon>Bacteria</taxon>
        <taxon>Bacillati</taxon>
        <taxon>Actinomycetota</taxon>
        <taxon>Actinomycetes</taxon>
        <taxon>Pseudonocardiales</taxon>
        <taxon>Pseudonocardiaceae</taxon>
        <taxon>Labedaea</taxon>
    </lineage>
</organism>
<evidence type="ECO:0000313" key="2">
    <source>
        <dbReference type="Proteomes" id="UP000295444"/>
    </source>
</evidence>
<dbReference type="EMBL" id="SNXZ01000003">
    <property type="protein sequence ID" value="TDP97619.1"/>
    <property type="molecule type" value="Genomic_DNA"/>
</dbReference>
<keyword evidence="2" id="KW-1185">Reference proteome</keyword>
<dbReference type="Proteomes" id="UP000295444">
    <property type="component" value="Unassembled WGS sequence"/>
</dbReference>
<accession>A0A4R6SC31</accession>
<gene>
    <name evidence="1" type="ORF">EV186_103583</name>
</gene>
<evidence type="ECO:0000313" key="1">
    <source>
        <dbReference type="EMBL" id="TDP97619.1"/>
    </source>
</evidence>
<protein>
    <submittedName>
        <fullName evidence="1">Uncharacterized protein</fullName>
    </submittedName>
</protein>
<sequence length="152" mass="16862">MKRPRGRALTILVTLVGMLLGGLLTAGEASATREVPSFYKTAVPASGKVSCYGYYGTFKAGTYVVVFDWVTSSDECFGISTDRTIWHAWPNSGGWHRMGGNGHADEIYPEWSLEDTVTKQRQVAVFVYSNYTAYCQDYVLPNGWTGSWFNCS</sequence>
<proteinExistence type="predicted"/>
<name>A0A4R6SC31_LABRH</name>
<dbReference type="OrthoDB" id="4250829at2"/>
<dbReference type="RefSeq" id="WP_133850796.1">
    <property type="nucleotide sequence ID" value="NZ_SNXZ01000003.1"/>
</dbReference>
<reference evidence="1 2" key="1">
    <citation type="submission" date="2019-03" db="EMBL/GenBank/DDBJ databases">
        <title>Genomic Encyclopedia of Type Strains, Phase IV (KMG-IV): sequencing the most valuable type-strain genomes for metagenomic binning, comparative biology and taxonomic classification.</title>
        <authorList>
            <person name="Goeker M."/>
        </authorList>
    </citation>
    <scope>NUCLEOTIDE SEQUENCE [LARGE SCALE GENOMIC DNA]</scope>
    <source>
        <strain evidence="1 2">DSM 45361</strain>
    </source>
</reference>
<dbReference type="AlphaFoldDB" id="A0A4R6SC31"/>
<comment type="caution">
    <text evidence="1">The sequence shown here is derived from an EMBL/GenBank/DDBJ whole genome shotgun (WGS) entry which is preliminary data.</text>
</comment>